<accession>A0A0A1U542</accession>
<dbReference type="Proteomes" id="UP000014680">
    <property type="component" value="Unassembled WGS sequence"/>
</dbReference>
<dbReference type="AlphaFoldDB" id="A0A0A1U542"/>
<protein>
    <submittedName>
        <fullName evidence="1">Uncharacterized protein</fullName>
    </submittedName>
</protein>
<gene>
    <name evidence="1" type="ORF">EIN_286460</name>
</gene>
<dbReference type="KEGG" id="eiv:EIN_286460"/>
<feature type="non-terminal residue" evidence="1">
    <location>
        <position position="1"/>
    </location>
</feature>
<dbReference type="EMBL" id="KB206647">
    <property type="protein sequence ID" value="ELP89330.1"/>
    <property type="molecule type" value="Genomic_DNA"/>
</dbReference>
<evidence type="ECO:0000313" key="2">
    <source>
        <dbReference type="Proteomes" id="UP000014680"/>
    </source>
</evidence>
<proteinExistence type="predicted"/>
<organism evidence="1 2">
    <name type="scientific">Entamoeba invadens IP1</name>
    <dbReference type="NCBI Taxonomy" id="370355"/>
    <lineage>
        <taxon>Eukaryota</taxon>
        <taxon>Amoebozoa</taxon>
        <taxon>Evosea</taxon>
        <taxon>Archamoebae</taxon>
        <taxon>Mastigamoebida</taxon>
        <taxon>Entamoebidae</taxon>
        <taxon>Entamoeba</taxon>
    </lineage>
</organism>
<dbReference type="RefSeq" id="XP_004256101.1">
    <property type="nucleotide sequence ID" value="XM_004256053.1"/>
</dbReference>
<dbReference type="GeneID" id="14888303"/>
<keyword evidence="2" id="KW-1185">Reference proteome</keyword>
<name>A0A0A1U542_ENTIV</name>
<sequence length="28" mass="3227">MVIFEKQSAKGCLGQMNIALFLKKHYLD</sequence>
<feature type="non-terminal residue" evidence="1">
    <location>
        <position position="28"/>
    </location>
</feature>
<dbReference type="VEuPathDB" id="AmoebaDB:EIN_286460"/>
<evidence type="ECO:0000313" key="1">
    <source>
        <dbReference type="EMBL" id="ELP89330.1"/>
    </source>
</evidence>
<reference evidence="1 2" key="1">
    <citation type="submission" date="2012-10" db="EMBL/GenBank/DDBJ databases">
        <authorList>
            <person name="Zafar N."/>
            <person name="Inman J."/>
            <person name="Hall N."/>
            <person name="Lorenzi H."/>
            <person name="Caler E."/>
        </authorList>
    </citation>
    <scope>NUCLEOTIDE SEQUENCE [LARGE SCALE GENOMIC DNA]</scope>
    <source>
        <strain evidence="1 2">IP1</strain>
    </source>
</reference>